<accession>A0A6H5HIQ1</accession>
<proteinExistence type="predicted"/>
<name>A0A6H5HIQ1_9HEMI</name>
<keyword evidence="2" id="KW-1185">Reference proteome</keyword>
<dbReference type="EMBL" id="CADCXU010032164">
    <property type="protein sequence ID" value="CAB0017995.1"/>
    <property type="molecule type" value="Genomic_DNA"/>
</dbReference>
<reference evidence="1 2" key="1">
    <citation type="submission" date="2020-02" db="EMBL/GenBank/DDBJ databases">
        <authorList>
            <person name="Ferguson B K."/>
        </authorList>
    </citation>
    <scope>NUCLEOTIDE SEQUENCE [LARGE SCALE GENOMIC DNA]</scope>
</reference>
<organism evidence="1 2">
    <name type="scientific">Nesidiocoris tenuis</name>
    <dbReference type="NCBI Taxonomy" id="355587"/>
    <lineage>
        <taxon>Eukaryota</taxon>
        <taxon>Metazoa</taxon>
        <taxon>Ecdysozoa</taxon>
        <taxon>Arthropoda</taxon>
        <taxon>Hexapoda</taxon>
        <taxon>Insecta</taxon>
        <taxon>Pterygota</taxon>
        <taxon>Neoptera</taxon>
        <taxon>Paraneoptera</taxon>
        <taxon>Hemiptera</taxon>
        <taxon>Heteroptera</taxon>
        <taxon>Panheteroptera</taxon>
        <taxon>Cimicomorpha</taxon>
        <taxon>Miridae</taxon>
        <taxon>Dicyphina</taxon>
        <taxon>Nesidiocoris</taxon>
    </lineage>
</organism>
<protein>
    <submittedName>
        <fullName evidence="1">Uncharacterized protein</fullName>
    </submittedName>
</protein>
<feature type="non-terminal residue" evidence="1">
    <location>
        <position position="72"/>
    </location>
</feature>
<gene>
    <name evidence="1" type="ORF">NTEN_LOCUS21904</name>
</gene>
<dbReference type="AlphaFoldDB" id="A0A6H5HIQ1"/>
<evidence type="ECO:0000313" key="2">
    <source>
        <dbReference type="Proteomes" id="UP000479000"/>
    </source>
</evidence>
<dbReference type="Proteomes" id="UP000479000">
    <property type="component" value="Unassembled WGS sequence"/>
</dbReference>
<evidence type="ECO:0000313" key="1">
    <source>
        <dbReference type="EMBL" id="CAB0017995.1"/>
    </source>
</evidence>
<sequence>MNIGQILPRYSIQCRVTRRYSRPFNVTVRMQRDHRSSSQLLPRKMADNVEHFNLRSLPVQFQSEQDSKASVP</sequence>